<evidence type="ECO:0000313" key="3">
    <source>
        <dbReference type="Proteomes" id="UP000027730"/>
    </source>
</evidence>
<dbReference type="InterPro" id="IPR056632">
    <property type="entry name" value="DUF7730"/>
</dbReference>
<feature type="domain" description="DUF7730" evidence="1">
    <location>
        <begin position="28"/>
        <end position="160"/>
    </location>
</feature>
<protein>
    <recommendedName>
        <fullName evidence="1">DUF7730 domain-containing protein</fullName>
    </recommendedName>
</protein>
<dbReference type="OrthoDB" id="2951834at2759"/>
<keyword evidence="3" id="KW-1185">Reference proteome</keyword>
<dbReference type="AlphaFoldDB" id="A0A074X9B5"/>
<proteinExistence type="predicted"/>
<dbReference type="RefSeq" id="XP_013425625.1">
    <property type="nucleotide sequence ID" value="XM_013570171.1"/>
</dbReference>
<dbReference type="Proteomes" id="UP000027730">
    <property type="component" value="Unassembled WGS sequence"/>
</dbReference>
<name>A0A074X9B5_9PEZI</name>
<evidence type="ECO:0000313" key="2">
    <source>
        <dbReference type="EMBL" id="KEQ71211.1"/>
    </source>
</evidence>
<gene>
    <name evidence="2" type="ORF">M436DRAFT_83503</name>
</gene>
<reference evidence="2 3" key="1">
    <citation type="journal article" date="2014" name="BMC Genomics">
        <title>Genome sequencing of four Aureobasidium pullulans varieties: biotechnological potential, stress tolerance, and description of new species.</title>
        <authorList>
            <person name="Gostin Ar C."/>
            <person name="Ohm R.A."/>
            <person name="Kogej T."/>
            <person name="Sonjak S."/>
            <person name="Turk M."/>
            <person name="Zajc J."/>
            <person name="Zalar P."/>
            <person name="Grube M."/>
            <person name="Sun H."/>
            <person name="Han J."/>
            <person name="Sharma A."/>
            <person name="Chiniquy J."/>
            <person name="Ngan C.Y."/>
            <person name="Lipzen A."/>
            <person name="Barry K."/>
            <person name="Grigoriev I.V."/>
            <person name="Gunde-Cimerman N."/>
        </authorList>
    </citation>
    <scope>NUCLEOTIDE SEQUENCE [LARGE SCALE GENOMIC DNA]</scope>
    <source>
        <strain evidence="2 3">CBS 147.97</strain>
    </source>
</reference>
<organism evidence="2 3">
    <name type="scientific">Aureobasidium namibiae CBS 147.97</name>
    <dbReference type="NCBI Taxonomy" id="1043004"/>
    <lineage>
        <taxon>Eukaryota</taxon>
        <taxon>Fungi</taxon>
        <taxon>Dikarya</taxon>
        <taxon>Ascomycota</taxon>
        <taxon>Pezizomycotina</taxon>
        <taxon>Dothideomycetes</taxon>
        <taxon>Dothideomycetidae</taxon>
        <taxon>Dothideales</taxon>
        <taxon>Saccotheciaceae</taxon>
        <taxon>Aureobasidium</taxon>
    </lineage>
</organism>
<dbReference type="HOGENOM" id="CLU_1089822_0_0_1"/>
<dbReference type="InterPro" id="IPR038883">
    <property type="entry name" value="AN11006-like"/>
</dbReference>
<accession>A0A074X9B5</accession>
<dbReference type="GeneID" id="25417187"/>
<dbReference type="PANTHER" id="PTHR42085">
    <property type="entry name" value="F-BOX DOMAIN-CONTAINING PROTEIN"/>
    <property type="match status" value="1"/>
</dbReference>
<sequence>MELRNGKRLRPASPTRINRRRPRTFRLLDLPAELRFMIYGYVFGYENVHWTMTYESVPASGYVLALGRIIDSIVNPRNISLHQRHLGLLQTCRQVSKEASAIFYNQTRFDVGFCPNNDFKLDSAYRLHLTHAGAKISDGLAADVLQRVQHVRFSFRDERRRYTHTWLMFLLCRFLSYGERLKSLRFVEDGNDENSWYTYHSILSFKLYRGDAILELRNTTHTDEEVAKLKETSRCAKNTFTISVVRESDVSSDKN</sequence>
<dbReference type="PANTHER" id="PTHR42085:SF1">
    <property type="entry name" value="F-BOX DOMAIN-CONTAINING PROTEIN"/>
    <property type="match status" value="1"/>
</dbReference>
<evidence type="ECO:0000259" key="1">
    <source>
        <dbReference type="Pfam" id="PF24864"/>
    </source>
</evidence>
<dbReference type="EMBL" id="KL584714">
    <property type="protein sequence ID" value="KEQ71211.1"/>
    <property type="molecule type" value="Genomic_DNA"/>
</dbReference>
<dbReference type="Pfam" id="PF24864">
    <property type="entry name" value="DUF7730"/>
    <property type="match status" value="1"/>
</dbReference>